<dbReference type="InterPro" id="IPR050678">
    <property type="entry name" value="DNA_Partitioning_ATPase"/>
</dbReference>
<comment type="caution">
    <text evidence="2">The sequence shown here is derived from an EMBL/GenBank/DDBJ whole genome shotgun (WGS) entry which is preliminary data.</text>
</comment>
<dbReference type="InterPro" id="IPR027417">
    <property type="entry name" value="P-loop_NTPase"/>
</dbReference>
<feature type="domain" description="CobQ/CobB/MinD/ParA nucleotide binding" evidence="1">
    <location>
        <begin position="5"/>
        <end position="117"/>
    </location>
</feature>
<dbReference type="PIRSF" id="PIRSF009320">
    <property type="entry name" value="Nuc_binding_HP_1000"/>
    <property type="match status" value="1"/>
</dbReference>
<dbReference type="Pfam" id="PF01656">
    <property type="entry name" value="CbiA"/>
    <property type="match status" value="1"/>
</dbReference>
<dbReference type="PANTHER" id="PTHR13696:SF96">
    <property type="entry name" value="COBQ_COBB_MIND_PARA NUCLEOTIDE BINDING DOMAIN-CONTAINING PROTEIN"/>
    <property type="match status" value="1"/>
</dbReference>
<accession>A0A7W6H1H0</accession>
<evidence type="ECO:0000313" key="3">
    <source>
        <dbReference type="Proteomes" id="UP000530268"/>
    </source>
</evidence>
<dbReference type="AlphaFoldDB" id="A0A7W6H1H0"/>
<protein>
    <submittedName>
        <fullName evidence="2">Chromosome partitioning protein</fullName>
    </submittedName>
</protein>
<dbReference type="Proteomes" id="UP000530268">
    <property type="component" value="Unassembled WGS sequence"/>
</dbReference>
<reference evidence="2 3" key="1">
    <citation type="submission" date="2020-08" db="EMBL/GenBank/DDBJ databases">
        <title>Genomic Encyclopedia of Type Strains, Phase IV (KMG-IV): sequencing the most valuable type-strain genomes for metagenomic binning, comparative biology and taxonomic classification.</title>
        <authorList>
            <person name="Goeker M."/>
        </authorList>
    </citation>
    <scope>NUCLEOTIDE SEQUENCE [LARGE SCALE GENOMIC DNA]</scope>
    <source>
        <strain evidence="2 3">DSM 102234</strain>
    </source>
</reference>
<keyword evidence="3" id="KW-1185">Reference proteome</keyword>
<dbReference type="PANTHER" id="PTHR13696">
    <property type="entry name" value="P-LOOP CONTAINING NUCLEOSIDE TRIPHOSPHATE HYDROLASE"/>
    <property type="match status" value="1"/>
</dbReference>
<evidence type="ECO:0000259" key="1">
    <source>
        <dbReference type="Pfam" id="PF01656"/>
    </source>
</evidence>
<dbReference type="EMBL" id="JACIEI010000016">
    <property type="protein sequence ID" value="MBB3995540.1"/>
    <property type="molecule type" value="Genomic_DNA"/>
</dbReference>
<sequence length="213" mass="23030">MTKIISFIGQKGGSGKSTIAVHFAMEALLSQEGCQVAIIDMDPQGSVLEWSRMRKDANPVVVSATAKTLEQTLKQAQEEGFDYVVVDTPGRQDTTLIELVSAMSDLILLPLRPSLFDVRAVAGTITLLNAKACKMRFLLSQTPARGNQVADAEAYCARAHSEVAITRSKIGYRTAFQKAMIDGQGVQEVGRDGKKGQLEIAGLFEEILDLLGN</sequence>
<proteinExistence type="predicted"/>
<name>A0A7W6H1H0_9RHOB</name>
<organism evidence="2 3">
    <name type="scientific">Sulfitobacter undariae</name>
    <dbReference type="NCBI Taxonomy" id="1563671"/>
    <lineage>
        <taxon>Bacteria</taxon>
        <taxon>Pseudomonadati</taxon>
        <taxon>Pseudomonadota</taxon>
        <taxon>Alphaproteobacteria</taxon>
        <taxon>Rhodobacterales</taxon>
        <taxon>Roseobacteraceae</taxon>
        <taxon>Sulfitobacter</taxon>
    </lineage>
</organism>
<dbReference type="SUPFAM" id="SSF52540">
    <property type="entry name" value="P-loop containing nucleoside triphosphate hydrolases"/>
    <property type="match status" value="1"/>
</dbReference>
<dbReference type="CDD" id="cd02042">
    <property type="entry name" value="ParAB_family"/>
    <property type="match status" value="1"/>
</dbReference>
<dbReference type="RefSeq" id="WP_184567545.1">
    <property type="nucleotide sequence ID" value="NZ_JACIEI010000016.1"/>
</dbReference>
<gene>
    <name evidence="2" type="ORF">GGR95_003197</name>
</gene>
<dbReference type="Gene3D" id="3.40.50.300">
    <property type="entry name" value="P-loop containing nucleotide triphosphate hydrolases"/>
    <property type="match status" value="1"/>
</dbReference>
<dbReference type="InterPro" id="IPR002586">
    <property type="entry name" value="CobQ/CobB/MinD/ParA_Nub-bd_dom"/>
</dbReference>
<evidence type="ECO:0000313" key="2">
    <source>
        <dbReference type="EMBL" id="MBB3995540.1"/>
    </source>
</evidence>